<feature type="transmembrane region" description="Helical" evidence="6">
    <location>
        <begin position="86"/>
        <end position="104"/>
    </location>
</feature>
<evidence type="ECO:0000313" key="8">
    <source>
        <dbReference type="Proteomes" id="UP000033980"/>
    </source>
</evidence>
<dbReference type="GO" id="GO:0015086">
    <property type="term" value="F:cadmium ion transmembrane transporter activity"/>
    <property type="evidence" value="ECO:0007669"/>
    <property type="project" value="TreeGrafter"/>
</dbReference>
<dbReference type="PANTHER" id="PTHR11706:SF33">
    <property type="entry name" value="NATURAL RESISTANCE-ASSOCIATED MACROPHAGE PROTEIN 2"/>
    <property type="match status" value="1"/>
</dbReference>
<dbReference type="AlphaFoldDB" id="A0A0G1D0U3"/>
<feature type="transmembrane region" description="Helical" evidence="6">
    <location>
        <begin position="289"/>
        <end position="317"/>
    </location>
</feature>
<dbReference type="InterPro" id="IPR001046">
    <property type="entry name" value="NRAMP_fam"/>
</dbReference>
<evidence type="ECO:0000256" key="2">
    <source>
        <dbReference type="ARBA" id="ARBA00022448"/>
    </source>
</evidence>
<comment type="subcellular location">
    <subcellularLocation>
        <location evidence="1">Membrane</location>
        <topology evidence="1">Multi-pass membrane protein</topology>
    </subcellularLocation>
</comment>
<dbReference type="Proteomes" id="UP000033980">
    <property type="component" value="Unassembled WGS sequence"/>
</dbReference>
<keyword evidence="3 6" id="KW-0812">Transmembrane</keyword>
<feature type="transmembrane region" description="Helical" evidence="6">
    <location>
        <begin position="401"/>
        <end position="422"/>
    </location>
</feature>
<evidence type="ECO:0000313" key="7">
    <source>
        <dbReference type="EMBL" id="KKS91369.1"/>
    </source>
</evidence>
<evidence type="ECO:0000256" key="5">
    <source>
        <dbReference type="ARBA" id="ARBA00023136"/>
    </source>
</evidence>
<dbReference type="PANTHER" id="PTHR11706">
    <property type="entry name" value="SOLUTE CARRIER PROTEIN FAMILY 11 MEMBER"/>
    <property type="match status" value="1"/>
</dbReference>
<sequence>MAKLRQKIRDMLRKIGPGFITGAADDDPSGIATYSMAGAQFGYKMNWMSLFLIPAMIAIQEMCGRIGLVSGMGLAGAIKKYRSIKWLWAAVSLLLVANIINIGADLGIMAASLVMVAGGNFFVYLLVITLIILIVEIVVPYRKYVRYLKWLGLTLFAYVATAFLVKQDWWSVLGYMVLPRIEFNMHYITMMIGFVGTTISPYLFFWQSSEEVEEDIAKSKISDFGAQPDTSMKDIEVMRWDTKIGMIFSNMISFFIILTTAATLHNQGIFDIESPQQAAMALKPLAGDYAYLLFAVGIIGIGLQAIPVLAGSSAYAVSDALGIKEGLAKKFTKAKGFYLVIIASVLVGMLMNLLGINTIKALYYAAIVNGVVSVPLIWVIISLADDARVVGKYRNGKVGKLVAWITLVFMAGSVLILFGSIFD</sequence>
<protein>
    <submittedName>
        <fullName evidence="7">NRAMP family Mn2+/Fe2+ transporter</fullName>
    </submittedName>
</protein>
<keyword evidence="4 6" id="KW-1133">Transmembrane helix</keyword>
<evidence type="ECO:0000256" key="6">
    <source>
        <dbReference type="SAM" id="Phobius"/>
    </source>
</evidence>
<comment type="caution">
    <text evidence="7">The sequence shown here is derived from an EMBL/GenBank/DDBJ whole genome shotgun (WGS) entry which is preliminary data.</text>
</comment>
<evidence type="ECO:0000256" key="1">
    <source>
        <dbReference type="ARBA" id="ARBA00004141"/>
    </source>
</evidence>
<name>A0A0G1D0U3_9BACT</name>
<feature type="transmembrane region" description="Helical" evidence="6">
    <location>
        <begin position="185"/>
        <end position="205"/>
    </location>
</feature>
<dbReference type="EMBL" id="LCFK01000071">
    <property type="protein sequence ID" value="KKS91369.1"/>
    <property type="molecule type" value="Genomic_DNA"/>
</dbReference>
<keyword evidence="5 6" id="KW-0472">Membrane</keyword>
<evidence type="ECO:0000256" key="3">
    <source>
        <dbReference type="ARBA" id="ARBA00022692"/>
    </source>
</evidence>
<feature type="transmembrane region" description="Helical" evidence="6">
    <location>
        <begin position="110"/>
        <end position="135"/>
    </location>
</feature>
<dbReference type="PATRIC" id="fig|1618390.3.peg.983"/>
<feature type="transmembrane region" description="Helical" evidence="6">
    <location>
        <begin position="362"/>
        <end position="381"/>
    </location>
</feature>
<dbReference type="GO" id="GO:0005886">
    <property type="term" value="C:plasma membrane"/>
    <property type="evidence" value="ECO:0007669"/>
    <property type="project" value="TreeGrafter"/>
</dbReference>
<dbReference type="GO" id="GO:0034755">
    <property type="term" value="P:iron ion transmembrane transport"/>
    <property type="evidence" value="ECO:0007669"/>
    <property type="project" value="TreeGrafter"/>
</dbReference>
<keyword evidence="2" id="KW-0813">Transport</keyword>
<accession>A0A0G1D0U3</accession>
<dbReference type="Pfam" id="PF01566">
    <property type="entry name" value="Nramp"/>
    <property type="match status" value="1"/>
</dbReference>
<reference evidence="7 8" key="1">
    <citation type="journal article" date="2015" name="Nature">
        <title>rRNA introns, odd ribosomes, and small enigmatic genomes across a large radiation of phyla.</title>
        <authorList>
            <person name="Brown C.T."/>
            <person name="Hug L.A."/>
            <person name="Thomas B.C."/>
            <person name="Sharon I."/>
            <person name="Castelle C.J."/>
            <person name="Singh A."/>
            <person name="Wilkins M.J."/>
            <person name="Williams K.H."/>
            <person name="Banfield J.F."/>
        </authorList>
    </citation>
    <scope>NUCLEOTIDE SEQUENCE [LARGE SCALE GENOMIC DNA]</scope>
</reference>
<organism evidence="7 8">
    <name type="scientific">Candidatus Collierbacteria bacterium GW2011_GWC2_43_12</name>
    <dbReference type="NCBI Taxonomy" id="1618390"/>
    <lineage>
        <taxon>Bacteria</taxon>
        <taxon>Candidatus Collieribacteriota</taxon>
    </lineage>
</organism>
<feature type="transmembrane region" description="Helical" evidence="6">
    <location>
        <begin position="147"/>
        <end position="165"/>
    </location>
</feature>
<feature type="transmembrane region" description="Helical" evidence="6">
    <location>
        <begin position="247"/>
        <end position="269"/>
    </location>
</feature>
<proteinExistence type="predicted"/>
<feature type="transmembrane region" description="Helical" evidence="6">
    <location>
        <begin position="337"/>
        <end position="356"/>
    </location>
</feature>
<gene>
    <name evidence="7" type="ORF">UV68_C0071G0003</name>
</gene>
<dbReference type="GO" id="GO:0005384">
    <property type="term" value="F:manganese ion transmembrane transporter activity"/>
    <property type="evidence" value="ECO:0007669"/>
    <property type="project" value="TreeGrafter"/>
</dbReference>
<evidence type="ECO:0000256" key="4">
    <source>
        <dbReference type="ARBA" id="ARBA00022989"/>
    </source>
</evidence>